<organism evidence="1 2">
    <name type="scientific">Caerostris extrusa</name>
    <name type="common">Bark spider</name>
    <name type="synonym">Caerostris bankana</name>
    <dbReference type="NCBI Taxonomy" id="172846"/>
    <lineage>
        <taxon>Eukaryota</taxon>
        <taxon>Metazoa</taxon>
        <taxon>Ecdysozoa</taxon>
        <taxon>Arthropoda</taxon>
        <taxon>Chelicerata</taxon>
        <taxon>Arachnida</taxon>
        <taxon>Araneae</taxon>
        <taxon>Araneomorphae</taxon>
        <taxon>Entelegynae</taxon>
        <taxon>Araneoidea</taxon>
        <taxon>Araneidae</taxon>
        <taxon>Caerostris</taxon>
    </lineage>
</organism>
<sequence length="140" mass="15989">METKGTGSGWWEKRSSHYARALHKHRSHFLGRKVIIYSLGKSRIQATLNVLLRVIVANSGNTVLTSKKSRPVLRFPITVVNPVCGMRFGGMKMVQVIDKVCLLMEKDSYKLNVISRTLLLLLLLLDWEIRDQNLSKRLSI</sequence>
<evidence type="ECO:0000313" key="2">
    <source>
        <dbReference type="Proteomes" id="UP001054945"/>
    </source>
</evidence>
<name>A0AAV4RH98_CAEEX</name>
<protein>
    <submittedName>
        <fullName evidence="1">Uncharacterized protein</fullName>
    </submittedName>
</protein>
<proteinExistence type="predicted"/>
<dbReference type="AlphaFoldDB" id="A0AAV4RH98"/>
<accession>A0AAV4RH98</accession>
<dbReference type="EMBL" id="BPLR01007763">
    <property type="protein sequence ID" value="GIY19512.1"/>
    <property type="molecule type" value="Genomic_DNA"/>
</dbReference>
<evidence type="ECO:0000313" key="1">
    <source>
        <dbReference type="EMBL" id="GIY19512.1"/>
    </source>
</evidence>
<comment type="caution">
    <text evidence="1">The sequence shown here is derived from an EMBL/GenBank/DDBJ whole genome shotgun (WGS) entry which is preliminary data.</text>
</comment>
<keyword evidence="2" id="KW-1185">Reference proteome</keyword>
<gene>
    <name evidence="1" type="ORF">CEXT_114091</name>
</gene>
<dbReference type="Proteomes" id="UP001054945">
    <property type="component" value="Unassembled WGS sequence"/>
</dbReference>
<reference evidence="1 2" key="1">
    <citation type="submission" date="2021-06" db="EMBL/GenBank/DDBJ databases">
        <title>Caerostris extrusa draft genome.</title>
        <authorList>
            <person name="Kono N."/>
            <person name="Arakawa K."/>
        </authorList>
    </citation>
    <scope>NUCLEOTIDE SEQUENCE [LARGE SCALE GENOMIC DNA]</scope>
</reference>